<evidence type="ECO:0000313" key="2">
    <source>
        <dbReference type="Proteomes" id="UP001320715"/>
    </source>
</evidence>
<dbReference type="EMBL" id="JAAAML010000003">
    <property type="protein sequence ID" value="MCO6410110.1"/>
    <property type="molecule type" value="Genomic_DNA"/>
</dbReference>
<sequence length="171" mass="18287">MEIFHHHPSTGEFLGKGLADRDPLKANNWLVPANAVALAPPTQVGKAAVWSENQWTLVDDHRGETWFMGYGNPFVVSTLEIPEGATQTEPVAPSAPPRTIAGAYFRAALTNMGEIARVRAALSDPIDLELFNTATLFDESAADVIAVATALSIELATVFDAAEDIRTSRGG</sequence>
<keyword evidence="2" id="KW-1185">Reference proteome</keyword>
<evidence type="ECO:0000313" key="1">
    <source>
        <dbReference type="EMBL" id="MCO6410110.1"/>
    </source>
</evidence>
<proteinExistence type="predicted"/>
<organism evidence="1 2">
    <name type="scientific">Hoeflea alexandrii</name>
    <dbReference type="NCBI Taxonomy" id="288436"/>
    <lineage>
        <taxon>Bacteria</taxon>
        <taxon>Pseudomonadati</taxon>
        <taxon>Pseudomonadota</taxon>
        <taxon>Alphaproteobacteria</taxon>
        <taxon>Hyphomicrobiales</taxon>
        <taxon>Rhizobiaceae</taxon>
        <taxon>Hoeflea</taxon>
    </lineage>
</organism>
<dbReference type="RefSeq" id="WP_252916827.1">
    <property type="nucleotide sequence ID" value="NZ_JAAAML010000003.1"/>
</dbReference>
<comment type="caution">
    <text evidence="1">The sequence shown here is derived from an EMBL/GenBank/DDBJ whole genome shotgun (WGS) entry which is preliminary data.</text>
</comment>
<dbReference type="Proteomes" id="UP001320715">
    <property type="component" value="Unassembled WGS sequence"/>
</dbReference>
<protein>
    <recommendedName>
        <fullName evidence="3">Phage tail protein</fullName>
    </recommendedName>
</protein>
<gene>
    <name evidence="1" type="ORF">GTW23_18145</name>
</gene>
<evidence type="ECO:0008006" key="3">
    <source>
        <dbReference type="Google" id="ProtNLM"/>
    </source>
</evidence>
<name>A0ABT1CV79_9HYPH</name>
<reference evidence="1 2" key="1">
    <citation type="submission" date="2020-01" db="EMBL/GenBank/DDBJ databases">
        <title>Genomes of bacteria type strains.</title>
        <authorList>
            <person name="Chen J."/>
            <person name="Zhu S."/>
            <person name="Yang J."/>
        </authorList>
    </citation>
    <scope>NUCLEOTIDE SEQUENCE [LARGE SCALE GENOMIC DNA]</scope>
    <source>
        <strain evidence="1 2">DSM 16655</strain>
    </source>
</reference>
<accession>A0ABT1CV79</accession>